<protein>
    <submittedName>
        <fullName evidence="10">Ger(X)C family spore germination protein</fullName>
    </submittedName>
</protein>
<evidence type="ECO:0000256" key="3">
    <source>
        <dbReference type="ARBA" id="ARBA00022544"/>
    </source>
</evidence>
<keyword evidence="11" id="KW-1185">Reference proteome</keyword>
<evidence type="ECO:0000313" key="11">
    <source>
        <dbReference type="Proteomes" id="UP001148125"/>
    </source>
</evidence>
<dbReference type="Pfam" id="PF05504">
    <property type="entry name" value="Spore_GerAC"/>
    <property type="match status" value="1"/>
</dbReference>
<sequence length="400" mass="45339">MKRSLNYLVLLCFSFLLIGTGCWDRYELNDVSVVSGMALHKGTEGKLRISIEAINAKQIYEGESDGGTPAIVYGIEGNTVAELVDKMNVGYTRKLIFSHIQTVVIDEELAKEGVGEFFQYLERNGEFRNDFKIIIAHGVRAEDIISTTYPIQKVPSLKLTIQIDTMEEEWGGEPKVRLTDFIRAITTSGRHPVTAAMTIDGDPNKGQNIGHIRNVRPEPIVIVDGIAVFHNDKLVGFLNTEDTRNFLWTQDEIKLTTLSVPCSENKFMGIRIKNSSTKIKTSYKENKPIITVDILLEAVLQSSQCTDNLTSIETYEKYQDFIDHYISEQVKGTVQKVQQTYGIDIFGFGNTFHRQHPKKFKEFKGRWDDEFVKADIDVATSVYIRRAGIRTEGFLDKMNN</sequence>
<gene>
    <name evidence="10" type="ORF">N7Z68_19465</name>
</gene>
<reference evidence="10" key="1">
    <citation type="submission" date="2024-05" db="EMBL/GenBank/DDBJ databases">
        <title>Alkalihalobacillus sp. strain MEB203 novel alkaliphilic bacterium from Lonar Lake, India.</title>
        <authorList>
            <person name="Joshi A."/>
            <person name="Thite S."/>
            <person name="Mengade P."/>
        </authorList>
    </citation>
    <scope>NUCLEOTIDE SEQUENCE</scope>
    <source>
        <strain evidence="10">MEB 203</strain>
    </source>
</reference>
<keyword evidence="4" id="KW-0732">Signal</keyword>
<dbReference type="Pfam" id="PF25198">
    <property type="entry name" value="Spore_GerAC_N"/>
    <property type="match status" value="1"/>
</dbReference>
<dbReference type="InterPro" id="IPR008844">
    <property type="entry name" value="Spore_GerAC-like"/>
</dbReference>
<accession>A0ABT5VJS9</accession>
<dbReference type="InterPro" id="IPR038501">
    <property type="entry name" value="Spore_GerAC_C_sf"/>
</dbReference>
<evidence type="ECO:0000256" key="5">
    <source>
        <dbReference type="ARBA" id="ARBA00023136"/>
    </source>
</evidence>
<dbReference type="RefSeq" id="WP_275120132.1">
    <property type="nucleotide sequence ID" value="NZ_JAOTPO010000017.1"/>
</dbReference>
<dbReference type="PROSITE" id="PS51257">
    <property type="entry name" value="PROKAR_LIPOPROTEIN"/>
    <property type="match status" value="1"/>
</dbReference>
<keyword evidence="3" id="KW-0309">Germination</keyword>
<keyword evidence="6" id="KW-0564">Palmitate</keyword>
<evidence type="ECO:0000256" key="1">
    <source>
        <dbReference type="ARBA" id="ARBA00004635"/>
    </source>
</evidence>
<evidence type="ECO:0000256" key="6">
    <source>
        <dbReference type="ARBA" id="ARBA00023139"/>
    </source>
</evidence>
<dbReference type="InterPro" id="IPR057336">
    <property type="entry name" value="GerAC_N"/>
</dbReference>
<keyword evidence="5" id="KW-0472">Membrane</keyword>
<comment type="subcellular location">
    <subcellularLocation>
        <location evidence="1">Membrane</location>
        <topology evidence="1">Lipid-anchor</topology>
    </subcellularLocation>
</comment>
<feature type="domain" description="Spore germination protein N-terminal" evidence="9">
    <location>
        <begin position="24"/>
        <end position="198"/>
    </location>
</feature>
<proteinExistence type="inferred from homology"/>
<keyword evidence="7" id="KW-0449">Lipoprotein</keyword>
<evidence type="ECO:0000259" key="8">
    <source>
        <dbReference type="Pfam" id="PF05504"/>
    </source>
</evidence>
<dbReference type="InterPro" id="IPR046953">
    <property type="entry name" value="Spore_GerAC-like_C"/>
</dbReference>
<organism evidence="10 11">
    <name type="scientific">Alkalihalobacterium chitinilyticum</name>
    <dbReference type="NCBI Taxonomy" id="2980103"/>
    <lineage>
        <taxon>Bacteria</taxon>
        <taxon>Bacillati</taxon>
        <taxon>Bacillota</taxon>
        <taxon>Bacilli</taxon>
        <taxon>Bacillales</taxon>
        <taxon>Bacillaceae</taxon>
        <taxon>Alkalihalobacterium</taxon>
    </lineage>
</organism>
<dbReference type="Gene3D" id="3.30.300.210">
    <property type="entry name" value="Nutrient germinant receptor protein C, domain 3"/>
    <property type="match status" value="1"/>
</dbReference>
<evidence type="ECO:0000256" key="2">
    <source>
        <dbReference type="ARBA" id="ARBA00007886"/>
    </source>
</evidence>
<dbReference type="Proteomes" id="UP001148125">
    <property type="component" value="Unassembled WGS sequence"/>
</dbReference>
<evidence type="ECO:0000259" key="9">
    <source>
        <dbReference type="Pfam" id="PF25198"/>
    </source>
</evidence>
<feature type="domain" description="Spore germination GerAC-like C-terminal" evidence="8">
    <location>
        <begin position="224"/>
        <end position="388"/>
    </location>
</feature>
<dbReference type="PANTHER" id="PTHR35789:SF1">
    <property type="entry name" value="SPORE GERMINATION PROTEIN B3"/>
    <property type="match status" value="1"/>
</dbReference>
<dbReference type="PANTHER" id="PTHR35789">
    <property type="entry name" value="SPORE GERMINATION PROTEIN B3"/>
    <property type="match status" value="1"/>
</dbReference>
<evidence type="ECO:0000313" key="10">
    <source>
        <dbReference type="EMBL" id="MDE5415530.1"/>
    </source>
</evidence>
<comment type="similarity">
    <text evidence="2">Belongs to the GerABKC lipoprotein family.</text>
</comment>
<dbReference type="EMBL" id="JAOTPO010000017">
    <property type="protein sequence ID" value="MDE5415530.1"/>
    <property type="molecule type" value="Genomic_DNA"/>
</dbReference>
<evidence type="ECO:0000256" key="7">
    <source>
        <dbReference type="ARBA" id="ARBA00023288"/>
    </source>
</evidence>
<comment type="caution">
    <text evidence="10">The sequence shown here is derived from an EMBL/GenBank/DDBJ whole genome shotgun (WGS) entry which is preliminary data.</text>
</comment>
<dbReference type="NCBIfam" id="TIGR02887">
    <property type="entry name" value="spore_ger_x_C"/>
    <property type="match status" value="1"/>
</dbReference>
<name>A0ABT5VJS9_9BACI</name>
<evidence type="ECO:0000256" key="4">
    <source>
        <dbReference type="ARBA" id="ARBA00022729"/>
    </source>
</evidence>